<gene>
    <name evidence="1" type="ORF">K3G42_033093</name>
</gene>
<dbReference type="Proteomes" id="UP000827872">
    <property type="component" value="Linkage Group LG02"/>
</dbReference>
<organism evidence="1 2">
    <name type="scientific">Sphaerodactylus townsendi</name>
    <dbReference type="NCBI Taxonomy" id="933632"/>
    <lineage>
        <taxon>Eukaryota</taxon>
        <taxon>Metazoa</taxon>
        <taxon>Chordata</taxon>
        <taxon>Craniata</taxon>
        <taxon>Vertebrata</taxon>
        <taxon>Euteleostomi</taxon>
        <taxon>Lepidosauria</taxon>
        <taxon>Squamata</taxon>
        <taxon>Bifurcata</taxon>
        <taxon>Gekkota</taxon>
        <taxon>Sphaerodactylidae</taxon>
        <taxon>Sphaerodactylus</taxon>
    </lineage>
</organism>
<sequence>MRLKLASGKANQCGLYRCRRKSGNAFGGTSVVQDGKKTTQTSRYLLLAPKDYSECTFKRMGRQRGFPEPGTPLLEPQSSPRRQGNKAMVKRREDNLARQPSDGLQKPRSNNRR</sequence>
<keyword evidence="2" id="KW-1185">Reference proteome</keyword>
<protein>
    <submittedName>
        <fullName evidence="1">Uncharacterized protein</fullName>
    </submittedName>
</protein>
<reference evidence="1" key="1">
    <citation type="submission" date="2021-08" db="EMBL/GenBank/DDBJ databases">
        <title>The first chromosome-level gecko genome reveals the dynamic sex chromosomes of Neotropical dwarf geckos (Sphaerodactylidae: Sphaerodactylus).</title>
        <authorList>
            <person name="Pinto B.J."/>
            <person name="Keating S.E."/>
            <person name="Gamble T."/>
        </authorList>
    </citation>
    <scope>NUCLEOTIDE SEQUENCE</scope>
    <source>
        <strain evidence="1">TG3544</strain>
    </source>
</reference>
<accession>A0ACB8G5S1</accession>
<evidence type="ECO:0000313" key="2">
    <source>
        <dbReference type="Proteomes" id="UP000827872"/>
    </source>
</evidence>
<proteinExistence type="predicted"/>
<name>A0ACB8G5S1_9SAUR</name>
<comment type="caution">
    <text evidence="1">The sequence shown here is derived from an EMBL/GenBank/DDBJ whole genome shotgun (WGS) entry which is preliminary data.</text>
</comment>
<dbReference type="EMBL" id="CM037615">
    <property type="protein sequence ID" value="KAH8015078.1"/>
    <property type="molecule type" value="Genomic_DNA"/>
</dbReference>
<evidence type="ECO:0000313" key="1">
    <source>
        <dbReference type="EMBL" id="KAH8015078.1"/>
    </source>
</evidence>